<dbReference type="InterPro" id="IPR040976">
    <property type="entry name" value="Pkinase_fungal"/>
</dbReference>
<proteinExistence type="predicted"/>
<dbReference type="Pfam" id="PF17667">
    <property type="entry name" value="Pkinase_fungal"/>
    <property type="match status" value="1"/>
</dbReference>
<dbReference type="SUPFAM" id="SSF56112">
    <property type="entry name" value="Protein kinase-like (PK-like)"/>
    <property type="match status" value="1"/>
</dbReference>
<dbReference type="PROSITE" id="PS00109">
    <property type="entry name" value="PROTEIN_KINASE_TYR"/>
    <property type="match status" value="1"/>
</dbReference>
<dbReference type="GO" id="GO:0004672">
    <property type="term" value="F:protein kinase activity"/>
    <property type="evidence" value="ECO:0007669"/>
    <property type="project" value="InterPro"/>
</dbReference>
<evidence type="ECO:0000313" key="4">
    <source>
        <dbReference type="Proteomes" id="UP000305948"/>
    </source>
</evidence>
<dbReference type="AlphaFoldDB" id="A0A5C3N8E7"/>
<feature type="compositionally biased region" description="Basic and acidic residues" evidence="1">
    <location>
        <begin position="715"/>
        <end position="726"/>
    </location>
</feature>
<dbReference type="OrthoDB" id="2739948at2759"/>
<evidence type="ECO:0000256" key="1">
    <source>
        <dbReference type="SAM" id="MobiDB-lite"/>
    </source>
</evidence>
<reference evidence="3 4" key="1">
    <citation type="journal article" date="2019" name="Nat. Ecol. Evol.">
        <title>Megaphylogeny resolves global patterns of mushroom evolution.</title>
        <authorList>
            <person name="Varga T."/>
            <person name="Krizsan K."/>
            <person name="Foldi C."/>
            <person name="Dima B."/>
            <person name="Sanchez-Garcia M."/>
            <person name="Sanchez-Ramirez S."/>
            <person name="Szollosi G.J."/>
            <person name="Szarkandi J.G."/>
            <person name="Papp V."/>
            <person name="Albert L."/>
            <person name="Andreopoulos W."/>
            <person name="Angelini C."/>
            <person name="Antonin V."/>
            <person name="Barry K.W."/>
            <person name="Bougher N.L."/>
            <person name="Buchanan P."/>
            <person name="Buyck B."/>
            <person name="Bense V."/>
            <person name="Catcheside P."/>
            <person name="Chovatia M."/>
            <person name="Cooper J."/>
            <person name="Damon W."/>
            <person name="Desjardin D."/>
            <person name="Finy P."/>
            <person name="Geml J."/>
            <person name="Haridas S."/>
            <person name="Hughes K."/>
            <person name="Justo A."/>
            <person name="Karasinski D."/>
            <person name="Kautmanova I."/>
            <person name="Kiss B."/>
            <person name="Kocsube S."/>
            <person name="Kotiranta H."/>
            <person name="LaButti K.M."/>
            <person name="Lechner B.E."/>
            <person name="Liimatainen K."/>
            <person name="Lipzen A."/>
            <person name="Lukacs Z."/>
            <person name="Mihaltcheva S."/>
            <person name="Morgado L.N."/>
            <person name="Niskanen T."/>
            <person name="Noordeloos M.E."/>
            <person name="Ohm R.A."/>
            <person name="Ortiz-Santana B."/>
            <person name="Ovrebo C."/>
            <person name="Racz N."/>
            <person name="Riley R."/>
            <person name="Savchenko A."/>
            <person name="Shiryaev A."/>
            <person name="Soop K."/>
            <person name="Spirin V."/>
            <person name="Szebenyi C."/>
            <person name="Tomsovsky M."/>
            <person name="Tulloss R.E."/>
            <person name="Uehling J."/>
            <person name="Grigoriev I.V."/>
            <person name="Vagvolgyi C."/>
            <person name="Papp T."/>
            <person name="Martin F.M."/>
            <person name="Miettinen O."/>
            <person name="Hibbett D.S."/>
            <person name="Nagy L.G."/>
        </authorList>
    </citation>
    <scope>NUCLEOTIDE SEQUENCE [LARGE SCALE GENOMIC DNA]</scope>
    <source>
        <strain evidence="3 4">OMC1185</strain>
    </source>
</reference>
<feature type="region of interest" description="Disordered" evidence="1">
    <location>
        <begin position="681"/>
        <end position="746"/>
    </location>
</feature>
<accession>A0A5C3N8E7</accession>
<dbReference type="STRING" id="5364.A0A5C3N8E7"/>
<dbReference type="Gene3D" id="1.10.510.10">
    <property type="entry name" value="Transferase(Phosphotransferase) domain 1"/>
    <property type="match status" value="1"/>
</dbReference>
<name>A0A5C3N8E7_9AGAM</name>
<dbReference type="Proteomes" id="UP000305948">
    <property type="component" value="Unassembled WGS sequence"/>
</dbReference>
<dbReference type="InterPro" id="IPR008266">
    <property type="entry name" value="Tyr_kinase_AS"/>
</dbReference>
<keyword evidence="4" id="KW-1185">Reference proteome</keyword>
<dbReference type="InterPro" id="IPR011009">
    <property type="entry name" value="Kinase-like_dom_sf"/>
</dbReference>
<protein>
    <recommendedName>
        <fullName evidence="2">Fungal-type protein kinase domain-containing protein</fullName>
    </recommendedName>
</protein>
<feature type="compositionally biased region" description="Acidic residues" evidence="1">
    <location>
        <begin position="705"/>
        <end position="714"/>
    </location>
</feature>
<sequence length="746" mass="84424">MTILYRSSNLCRATDLSTASNTETLRKEVGEEMTRQLVATVAVSDFFGYAFPKQRHDAAVSNAYQNASDQAKAKVATLLNRVPTGEGREKHMYEPLINAINAICDVLWPTETPIVVQDSHSSHKGSPDLSFFSKNDSNITDKWHCGLGFVEVKAVDKEDPFHADERDPTKPLSMKLSQLNTWNQIQDYATRAFRSRARCSLVAIGVFGNYARLFRWDHSLAMVSRGFEYKKNSELLWQFIAYFGAPGYHGAGLDPTVGDYVELGRLAVPGLEQKYVRARDKNLLSPTVSVMGDDDLRKQSSVITMPSSSTDDEEKYITIGPPLFSSNAVLGRGTRTWLAVPVPGTVDHPERSNDDHFVIIKDSWRDVSRACEGDIYKEIYGDAGHAYGIARIRSDTDLYDPDRDDSDGSNDVHHTIAEWVSEFLGRRFRRRIHHRTIMDSVGIDLGRFKSTRDLLEGIRDAVKGHRHMSDKGILHRDISAYNVMLSAYPEKENGAKGFLIDMDYATVLGSKGSDDDLLEITGTTAFLSIARIEDDEEVEPHRKWNDLESFFWVTAYIVVRHAQTTYTVEKIVDLFDRGDAARRKEFIITKVHRIKFPPHPPLMRCLRNLAYLVASHYRGEFYHPDHLDTLAKDPNMFLLNDHQAFLDVIDKELKADDWPDPDIEAAPFVMAEPDSRKALMSMMQESVESTRRSQSQSKRKRDAETEASEDAEEENATKRARQEASKTNDFSTLPADFAGGHYMRNA</sequence>
<evidence type="ECO:0000259" key="2">
    <source>
        <dbReference type="Pfam" id="PF17667"/>
    </source>
</evidence>
<dbReference type="PANTHER" id="PTHR38248">
    <property type="entry name" value="FUNK1 6"/>
    <property type="match status" value="1"/>
</dbReference>
<dbReference type="EMBL" id="ML213508">
    <property type="protein sequence ID" value="TFK52756.1"/>
    <property type="molecule type" value="Genomic_DNA"/>
</dbReference>
<feature type="domain" description="Fungal-type protein kinase" evidence="2">
    <location>
        <begin position="180"/>
        <end position="558"/>
    </location>
</feature>
<organism evidence="3 4">
    <name type="scientific">Heliocybe sulcata</name>
    <dbReference type="NCBI Taxonomy" id="5364"/>
    <lineage>
        <taxon>Eukaryota</taxon>
        <taxon>Fungi</taxon>
        <taxon>Dikarya</taxon>
        <taxon>Basidiomycota</taxon>
        <taxon>Agaricomycotina</taxon>
        <taxon>Agaricomycetes</taxon>
        <taxon>Gloeophyllales</taxon>
        <taxon>Gloeophyllaceae</taxon>
        <taxon>Heliocybe</taxon>
    </lineage>
</organism>
<dbReference type="PANTHER" id="PTHR38248:SF2">
    <property type="entry name" value="FUNK1 11"/>
    <property type="match status" value="1"/>
</dbReference>
<evidence type="ECO:0000313" key="3">
    <source>
        <dbReference type="EMBL" id="TFK52756.1"/>
    </source>
</evidence>
<gene>
    <name evidence="3" type="ORF">OE88DRAFT_1656324</name>
</gene>